<evidence type="ECO:0008006" key="6">
    <source>
        <dbReference type="Google" id="ProtNLM"/>
    </source>
</evidence>
<feature type="repeat" description="PPR" evidence="2">
    <location>
        <begin position="689"/>
        <end position="723"/>
    </location>
</feature>
<accession>A0A9P8CC90</accession>
<dbReference type="OrthoDB" id="185373at2759"/>
<dbReference type="InterPro" id="IPR002885">
    <property type="entry name" value="PPR_rpt"/>
</dbReference>
<sequence length="1046" mass="119307">MLERTAGCIESGSLRRLATSRKSVKSRRSLHSTFWDHGAVDIELSPLWAALIRGPQTDSRHEESPPTATATSGYLLDFLYPTGTINMLRQASGWGIDRQEAKHSRSGLGRLGQRLYTSSAQGSQEEETTASIAAEESRQSVKSLAQEKALRGYMSERNDGNFSDTWAQYLRLDEADQKRLRPEVFRYFTNSDRVVDAERAVDVFKQIKQEARTVEDYGCAIPTYLRLHNVSDALSIHRFVRDNFGAVIGVESLVGYMASNDSWAQAFLLFSEISEFEAQNDGDGMLHNVYGAIKSLPKLPEWSFGLVDFVNSQLGTDDTPEAKSDLIQRATDILELAVFRDDIDQKTFAEIIDALKLWKTDSPRLYNIAIQRLLGQRKFKFAVQTYRQNRLGLKGKLSHTTLHALLKVFCQYKSALGMQQVLDDFTDLWIKPTKFALQMCMAAFASMSDSRTVYALFEVLRRPLSGQLLTPAPVTVVDLTPILQVHARRGEVDEVVKFFDLIQSEYGVEPTMYCWNILLTAQSRAQDFEGTFTTFQTILKSPNLKPDQYTFAAMMRACQTIGDLDLVIEIYRTADTMRIRKSTNMVDCLVHAYIQDGELKEAENVCHQALNMELDGTRTQMWNALLTAYALRRETDNINRILDIMAEADIALDANSYSILMMALCMVKQPDRAYVILKRVMKKAGIRPTNFHYAVVMGGFLSSGELQKVYEVHNRMRRRGVPDSASTTFQKMRAIHLTDHMSAGTPEEQTHRAYQVFHEVVSTMDAQDITATQQKGLHDLPPKVGYPAMFYGYMLYVLAQQNRFSTVETLYKEFTSMLPKSRSPIAVLSALLNSRRRLGDFEGVEECWNIALSQARALGKPSQKLEAILPTSIDKKQKKIYPKYQLYLSVVLTQYMIALQKHGRVDELTAVINSLLDEGFLLSNKNWNYYIQILAQSQRFRLAFTLCERMFMPNWYGWQRIRHQLPERNRLPIKLRHLKKSAKFYHANYHTILYLARAHLEVQESAVNSIAMQDLRAQLEKDCQVTIRAINTMQRQADDLEFAILG</sequence>
<organism evidence="4 5">
    <name type="scientific">Calycina marina</name>
    <dbReference type="NCBI Taxonomy" id="1763456"/>
    <lineage>
        <taxon>Eukaryota</taxon>
        <taxon>Fungi</taxon>
        <taxon>Dikarya</taxon>
        <taxon>Ascomycota</taxon>
        <taxon>Pezizomycotina</taxon>
        <taxon>Leotiomycetes</taxon>
        <taxon>Helotiales</taxon>
        <taxon>Pezizellaceae</taxon>
        <taxon>Calycina</taxon>
    </lineage>
</organism>
<feature type="region of interest" description="Disordered" evidence="3">
    <location>
        <begin position="105"/>
        <end position="138"/>
    </location>
</feature>
<evidence type="ECO:0000256" key="3">
    <source>
        <dbReference type="SAM" id="MobiDB-lite"/>
    </source>
</evidence>
<evidence type="ECO:0000313" key="5">
    <source>
        <dbReference type="Proteomes" id="UP000887226"/>
    </source>
</evidence>
<proteinExistence type="inferred from homology"/>
<dbReference type="Gene3D" id="1.25.40.10">
    <property type="entry name" value="Tetratricopeptide repeat domain"/>
    <property type="match status" value="2"/>
</dbReference>
<dbReference type="PROSITE" id="PS51375">
    <property type="entry name" value="PPR"/>
    <property type="match status" value="2"/>
</dbReference>
<dbReference type="PANTHER" id="PTHR46128:SF329">
    <property type="entry name" value="MITOCHONDRIAL GROUP I INTRON SPLICING FACTOR DMR1"/>
    <property type="match status" value="1"/>
</dbReference>
<evidence type="ECO:0000256" key="1">
    <source>
        <dbReference type="ARBA" id="ARBA00007626"/>
    </source>
</evidence>
<dbReference type="EMBL" id="MU254224">
    <property type="protein sequence ID" value="KAG9241365.1"/>
    <property type="molecule type" value="Genomic_DNA"/>
</dbReference>
<gene>
    <name evidence="4" type="ORF">BJ878DRAFT_447658</name>
</gene>
<dbReference type="AlphaFoldDB" id="A0A9P8CC90"/>
<dbReference type="Proteomes" id="UP000887226">
    <property type="component" value="Unassembled WGS sequence"/>
</dbReference>
<dbReference type="SUPFAM" id="SSF48452">
    <property type="entry name" value="TPR-like"/>
    <property type="match status" value="1"/>
</dbReference>
<comment type="similarity">
    <text evidence="1">Belongs to the PPR family. P subfamily.</text>
</comment>
<keyword evidence="5" id="KW-1185">Reference proteome</keyword>
<evidence type="ECO:0000313" key="4">
    <source>
        <dbReference type="EMBL" id="KAG9241365.1"/>
    </source>
</evidence>
<dbReference type="PANTHER" id="PTHR46128">
    <property type="entry name" value="MITOCHONDRIAL GROUP I INTRON SPLICING FACTOR CCM1"/>
    <property type="match status" value="1"/>
</dbReference>
<reference evidence="4" key="1">
    <citation type="journal article" date="2021" name="IMA Fungus">
        <title>Genomic characterization of three marine fungi, including Emericellopsis atlantica sp. nov. with signatures of a generalist lifestyle and marine biomass degradation.</title>
        <authorList>
            <person name="Hagestad O.C."/>
            <person name="Hou L."/>
            <person name="Andersen J.H."/>
            <person name="Hansen E.H."/>
            <person name="Altermark B."/>
            <person name="Li C."/>
            <person name="Kuhnert E."/>
            <person name="Cox R.J."/>
            <person name="Crous P.W."/>
            <person name="Spatafora J.W."/>
            <person name="Lail K."/>
            <person name="Amirebrahimi M."/>
            <person name="Lipzen A."/>
            <person name="Pangilinan J."/>
            <person name="Andreopoulos W."/>
            <person name="Hayes R.D."/>
            <person name="Ng V."/>
            <person name="Grigoriev I.V."/>
            <person name="Jackson S.A."/>
            <person name="Sutton T.D.S."/>
            <person name="Dobson A.D.W."/>
            <person name="Rama T."/>
        </authorList>
    </citation>
    <scope>NUCLEOTIDE SEQUENCE</scope>
    <source>
        <strain evidence="4">TRa3180A</strain>
    </source>
</reference>
<dbReference type="InterPro" id="IPR050872">
    <property type="entry name" value="PPR_P_subfamily"/>
</dbReference>
<dbReference type="Pfam" id="PF13812">
    <property type="entry name" value="PPR_3"/>
    <property type="match status" value="1"/>
</dbReference>
<protein>
    <recommendedName>
        <fullName evidence="6">Pentatricopeptide repeat-containing protein</fullName>
    </recommendedName>
</protein>
<evidence type="ECO:0000256" key="2">
    <source>
        <dbReference type="PROSITE-ProRule" id="PRU00708"/>
    </source>
</evidence>
<name>A0A9P8CC90_9HELO</name>
<comment type="caution">
    <text evidence="4">The sequence shown here is derived from an EMBL/GenBank/DDBJ whole genome shotgun (WGS) entry which is preliminary data.</text>
</comment>
<feature type="repeat" description="PPR" evidence="2">
    <location>
        <begin position="653"/>
        <end position="688"/>
    </location>
</feature>
<dbReference type="InterPro" id="IPR011990">
    <property type="entry name" value="TPR-like_helical_dom_sf"/>
</dbReference>